<dbReference type="RefSeq" id="XP_070884524.1">
    <property type="nucleotide sequence ID" value="XM_071033301.1"/>
</dbReference>
<dbReference type="PANTHER" id="PTHR43161:SF9">
    <property type="entry name" value="SORBITOL DEHYDROGENASE"/>
    <property type="match status" value="1"/>
</dbReference>
<dbReference type="InterPro" id="IPR020843">
    <property type="entry name" value="ER"/>
</dbReference>
<dbReference type="Proteomes" id="UP001610432">
    <property type="component" value="Unassembled WGS sequence"/>
</dbReference>
<gene>
    <name evidence="14" type="ORF">BJX67DRAFT_382773</name>
</gene>
<comment type="similarity">
    <text evidence="1 10">Belongs to the zinc-containing alcohol dehydrogenase family.</text>
</comment>
<protein>
    <recommendedName>
        <fullName evidence="9 11">D-xylulose reductase</fullName>
        <ecNumber evidence="9 11">1.1.1.9</ecNumber>
    </recommendedName>
    <alternativeName>
        <fullName evidence="11">Xylitol dehydrogenase</fullName>
    </alternativeName>
</protein>
<proteinExistence type="inferred from homology"/>
<dbReference type="Pfam" id="PF00107">
    <property type="entry name" value="ADH_zinc_N"/>
    <property type="match status" value="1"/>
</dbReference>
<organism evidence="14 15">
    <name type="scientific">Aspergillus lucknowensis</name>
    <dbReference type="NCBI Taxonomy" id="176173"/>
    <lineage>
        <taxon>Eukaryota</taxon>
        <taxon>Fungi</taxon>
        <taxon>Dikarya</taxon>
        <taxon>Ascomycota</taxon>
        <taxon>Pezizomycotina</taxon>
        <taxon>Eurotiomycetes</taxon>
        <taxon>Eurotiomycetidae</taxon>
        <taxon>Eurotiales</taxon>
        <taxon>Aspergillaceae</taxon>
        <taxon>Aspergillus</taxon>
        <taxon>Aspergillus subgen. Nidulantes</taxon>
    </lineage>
</organism>
<dbReference type="GeneID" id="98148373"/>
<feature type="transmembrane region" description="Helical" evidence="12">
    <location>
        <begin position="167"/>
        <end position="188"/>
    </location>
</feature>
<evidence type="ECO:0000259" key="13">
    <source>
        <dbReference type="SMART" id="SM00829"/>
    </source>
</evidence>
<dbReference type="CDD" id="cd05285">
    <property type="entry name" value="sorbitol_DH"/>
    <property type="match status" value="1"/>
</dbReference>
<evidence type="ECO:0000256" key="10">
    <source>
        <dbReference type="RuleBase" id="RU361277"/>
    </source>
</evidence>
<evidence type="ECO:0000256" key="9">
    <source>
        <dbReference type="ARBA" id="ARBA00026119"/>
    </source>
</evidence>
<dbReference type="InterPro" id="IPR011032">
    <property type="entry name" value="GroES-like_sf"/>
</dbReference>
<dbReference type="EMBL" id="JBFXLQ010000031">
    <property type="protein sequence ID" value="KAL2865545.1"/>
    <property type="molecule type" value="Genomic_DNA"/>
</dbReference>
<evidence type="ECO:0000256" key="7">
    <source>
        <dbReference type="ARBA" id="ARBA00024843"/>
    </source>
</evidence>
<dbReference type="InterPro" id="IPR002328">
    <property type="entry name" value="ADH_Zn_CS"/>
</dbReference>
<keyword evidence="4 10" id="KW-0862">Zinc</keyword>
<comment type="caution">
    <text evidence="14">The sequence shown here is derived from an EMBL/GenBank/DDBJ whole genome shotgun (WGS) entry which is preliminary data.</text>
</comment>
<keyword evidence="6 11" id="KW-0520">NAD</keyword>
<dbReference type="Pfam" id="PF08240">
    <property type="entry name" value="ADH_N"/>
    <property type="match status" value="1"/>
</dbReference>
<dbReference type="SUPFAM" id="SSF50129">
    <property type="entry name" value="GroES-like"/>
    <property type="match status" value="1"/>
</dbReference>
<keyword evidence="2 11" id="KW-0859">Xylose metabolism</keyword>
<keyword evidence="11" id="KW-0119">Carbohydrate metabolism</keyword>
<evidence type="ECO:0000256" key="6">
    <source>
        <dbReference type="ARBA" id="ARBA00023027"/>
    </source>
</evidence>
<dbReference type="SUPFAM" id="SSF51735">
    <property type="entry name" value="NAD(P)-binding Rossmann-fold domains"/>
    <property type="match status" value="1"/>
</dbReference>
<evidence type="ECO:0000256" key="5">
    <source>
        <dbReference type="ARBA" id="ARBA00023002"/>
    </source>
</evidence>
<dbReference type="PROSITE" id="PS00059">
    <property type="entry name" value="ADH_ZINC"/>
    <property type="match status" value="1"/>
</dbReference>
<comment type="function">
    <text evidence="7 11">Xylitol dehydrogenase which catalyzes the conversion of xylitol to D-xylulose. Xylose is a major component of hemicelluloses such as xylan. Most fungi utilize D-xylose via three enzymatic reactions, xylose reductase (XR), xylitol dehydrogenase (XDH), and xylulokinase, to form xylulose 5-phosphate, which enters pentose phosphate pathway.</text>
</comment>
<keyword evidence="12" id="KW-1133">Transmembrane helix</keyword>
<evidence type="ECO:0000256" key="8">
    <source>
        <dbReference type="ARBA" id="ARBA00025713"/>
    </source>
</evidence>
<dbReference type="InterPro" id="IPR045306">
    <property type="entry name" value="SDH-like"/>
</dbReference>
<dbReference type="Gene3D" id="3.40.50.720">
    <property type="entry name" value="NAD(P)-binding Rossmann-like Domain"/>
    <property type="match status" value="1"/>
</dbReference>
<evidence type="ECO:0000256" key="2">
    <source>
        <dbReference type="ARBA" id="ARBA00022629"/>
    </source>
</evidence>
<name>A0ABR4LLX9_9EURO</name>
<feature type="domain" description="Enoyl reductase (ER)" evidence="13">
    <location>
        <begin position="12"/>
        <end position="350"/>
    </location>
</feature>
<evidence type="ECO:0000313" key="14">
    <source>
        <dbReference type="EMBL" id="KAL2865545.1"/>
    </source>
</evidence>
<keyword evidence="5 11" id="KW-0560">Oxidoreductase</keyword>
<dbReference type="EC" id="1.1.1.9" evidence="9 11"/>
<evidence type="ECO:0000256" key="11">
    <source>
        <dbReference type="RuleBase" id="RU369026"/>
    </source>
</evidence>
<evidence type="ECO:0000256" key="12">
    <source>
        <dbReference type="SAM" id="Phobius"/>
    </source>
</evidence>
<comment type="catalytic activity">
    <reaction evidence="11">
        <text>xylitol + NAD(+) = D-xylulose + NADH + H(+)</text>
        <dbReference type="Rhea" id="RHEA:20433"/>
        <dbReference type="ChEBI" id="CHEBI:15378"/>
        <dbReference type="ChEBI" id="CHEBI:17140"/>
        <dbReference type="ChEBI" id="CHEBI:17151"/>
        <dbReference type="ChEBI" id="CHEBI:57540"/>
        <dbReference type="ChEBI" id="CHEBI:57945"/>
        <dbReference type="EC" id="1.1.1.9"/>
    </reaction>
</comment>
<dbReference type="InterPro" id="IPR013154">
    <property type="entry name" value="ADH-like_N"/>
</dbReference>
<keyword evidence="12" id="KW-0812">Transmembrane</keyword>
<keyword evidence="3 10" id="KW-0479">Metal-binding</keyword>
<evidence type="ECO:0000313" key="15">
    <source>
        <dbReference type="Proteomes" id="UP001610432"/>
    </source>
</evidence>
<evidence type="ECO:0000256" key="4">
    <source>
        <dbReference type="ARBA" id="ARBA00022833"/>
    </source>
</evidence>
<dbReference type="InterPro" id="IPR036291">
    <property type="entry name" value="NAD(P)-bd_dom_sf"/>
</dbReference>
<comment type="pathway">
    <text evidence="8 11">Carbohydrate degradation; L-arabinose degradation via L-arabinitol; D-xylulose 5-phosphate from L-arabinose (fungal route): step 4/5.</text>
</comment>
<dbReference type="SMART" id="SM00829">
    <property type="entry name" value="PKS_ER"/>
    <property type="match status" value="1"/>
</dbReference>
<accession>A0ABR4LLX9</accession>
<dbReference type="InterPro" id="IPR013149">
    <property type="entry name" value="ADH-like_C"/>
</dbReference>
<reference evidence="14 15" key="1">
    <citation type="submission" date="2024-07" db="EMBL/GenBank/DDBJ databases">
        <title>Section-level genome sequencing and comparative genomics of Aspergillus sections Usti and Cavernicolus.</title>
        <authorList>
            <consortium name="Lawrence Berkeley National Laboratory"/>
            <person name="Nybo J.L."/>
            <person name="Vesth T.C."/>
            <person name="Theobald S."/>
            <person name="Frisvad J.C."/>
            <person name="Larsen T.O."/>
            <person name="Kjaerboelling I."/>
            <person name="Rothschild-Mancinelli K."/>
            <person name="Lyhne E.K."/>
            <person name="Kogle M.E."/>
            <person name="Barry K."/>
            <person name="Clum A."/>
            <person name="Na H."/>
            <person name="Ledsgaard L."/>
            <person name="Lin J."/>
            <person name="Lipzen A."/>
            <person name="Kuo A."/>
            <person name="Riley R."/>
            <person name="Mondo S."/>
            <person name="Labutti K."/>
            <person name="Haridas S."/>
            <person name="Pangalinan J."/>
            <person name="Salamov A.A."/>
            <person name="Simmons B.A."/>
            <person name="Magnuson J.K."/>
            <person name="Chen J."/>
            <person name="Drula E."/>
            <person name="Henrissat B."/>
            <person name="Wiebenga A."/>
            <person name="Lubbers R.J."/>
            <person name="Gomes A.C."/>
            <person name="Macurrencykelacurrency M.R."/>
            <person name="Stajich J."/>
            <person name="Grigoriev I.V."/>
            <person name="Mortensen U.H."/>
            <person name="De Vries R.P."/>
            <person name="Baker S.E."/>
            <person name="Andersen M.R."/>
        </authorList>
    </citation>
    <scope>NUCLEOTIDE SEQUENCE [LARGE SCALE GENOMIC DNA]</scope>
    <source>
        <strain evidence="14 15">CBS 449.75</strain>
    </source>
</reference>
<keyword evidence="15" id="KW-1185">Reference proteome</keyword>
<sequence>MARSNRSVVWVGARTLEIQERPIDSPGPNDVLVQVMATGICGSDAHNWVSSSVSRQLILGHESAGVIVEVGADVQDRYVGQRVAVEPGFACLKCEFCLRGNPNTCANLKYCGMDPTDGTLRQYFTCSAHMAIPIPEDMSWEEAGATQPLAIAVQLGRRACLTANKTLAIFGCGPLGLLVIAVANAYGVRKIIVFDIEQARIDFAVQYGADIGILSPKNDASVEALTFAQDFTRQVIREHGLDQGVDVSVEASGAEGCAQMAITILKAGGTCIQAGMGKQLTAVPLFLLTAKELNIKGTVRFTPGCYEDAIDLVSRGKVDLKPLITSTYPLTKANEAFSAQHARKDIKIVIMNQE</sequence>
<comment type="cofactor">
    <cofactor evidence="11">
        <name>Zn(2+)</name>
        <dbReference type="ChEBI" id="CHEBI:29105"/>
    </cofactor>
    <text evidence="11">Binds 1 or 2 Zn(2+) ions per subunit.</text>
</comment>
<evidence type="ECO:0000256" key="1">
    <source>
        <dbReference type="ARBA" id="ARBA00008072"/>
    </source>
</evidence>
<dbReference type="PANTHER" id="PTHR43161">
    <property type="entry name" value="SORBITOL DEHYDROGENASE"/>
    <property type="match status" value="1"/>
</dbReference>
<dbReference type="Gene3D" id="3.90.180.10">
    <property type="entry name" value="Medium-chain alcohol dehydrogenases, catalytic domain"/>
    <property type="match status" value="1"/>
</dbReference>
<keyword evidence="12" id="KW-0472">Membrane</keyword>
<evidence type="ECO:0000256" key="3">
    <source>
        <dbReference type="ARBA" id="ARBA00022723"/>
    </source>
</evidence>